<dbReference type="RefSeq" id="WP_273878209.1">
    <property type="nucleotide sequence ID" value="NZ_JAMDHA010000036.1"/>
</dbReference>
<dbReference type="EMBL" id="JAMDHA010000036">
    <property type="protein sequence ID" value="MDD1011015.1"/>
    <property type="molecule type" value="Genomic_DNA"/>
</dbReference>
<evidence type="ECO:0000256" key="1">
    <source>
        <dbReference type="SAM" id="Phobius"/>
    </source>
</evidence>
<feature type="transmembrane region" description="Helical" evidence="1">
    <location>
        <begin position="20"/>
        <end position="45"/>
    </location>
</feature>
<protein>
    <submittedName>
        <fullName evidence="2">Uncharacterized protein</fullName>
    </submittedName>
</protein>
<keyword evidence="1" id="KW-0812">Transmembrane</keyword>
<comment type="caution">
    <text evidence="2">The sequence shown here is derived from an EMBL/GenBank/DDBJ whole genome shotgun (WGS) entry which is preliminary data.</text>
</comment>
<dbReference type="AlphaFoldDB" id="A0A9X4C6W3"/>
<accession>A0A9X4C6W3</accession>
<keyword evidence="1" id="KW-0472">Membrane</keyword>
<proteinExistence type="predicted"/>
<keyword evidence="1" id="KW-1133">Transmembrane helix</keyword>
<keyword evidence="3" id="KW-1185">Reference proteome</keyword>
<dbReference type="Proteomes" id="UP001148185">
    <property type="component" value="Unassembled WGS sequence"/>
</dbReference>
<organism evidence="2 3">
    <name type="scientific">Pseudomonas shahriarae</name>
    <dbReference type="NCBI Taxonomy" id="2745512"/>
    <lineage>
        <taxon>Bacteria</taxon>
        <taxon>Pseudomonadati</taxon>
        <taxon>Pseudomonadota</taxon>
        <taxon>Gammaproteobacteria</taxon>
        <taxon>Pseudomonadales</taxon>
        <taxon>Pseudomonadaceae</taxon>
        <taxon>Pseudomonas</taxon>
    </lineage>
</organism>
<gene>
    <name evidence="2" type="ORF">M5G27_26445</name>
</gene>
<evidence type="ECO:0000313" key="3">
    <source>
        <dbReference type="Proteomes" id="UP001148185"/>
    </source>
</evidence>
<evidence type="ECO:0000313" key="2">
    <source>
        <dbReference type="EMBL" id="MDD1011015.1"/>
    </source>
</evidence>
<sequence length="52" mass="5799">MEILLYLMAMVGGSIQYDTEWFLSLLTVCVGIALLVTVGLTRFCASFKNTKH</sequence>
<reference evidence="2 3" key="1">
    <citation type="submission" date="2022-05" db="EMBL/GenBank/DDBJ databases">
        <title>Novel Pseudomonas spp. Isolated from a Rainbow Trout Aquaculture Facility.</title>
        <authorList>
            <person name="Testerman T."/>
            <person name="Graf J."/>
        </authorList>
    </citation>
    <scope>NUCLEOTIDE SEQUENCE [LARGE SCALE GENOMIC DNA]</scope>
    <source>
        <strain evidence="2 3">ID1042</strain>
    </source>
</reference>
<name>A0A9X4C6W3_9PSED</name>